<comment type="subcellular location">
    <subcellularLocation>
        <location evidence="11 12">Cell membrane</location>
        <topology evidence="11 12">Multi-pass membrane protein</topology>
    </subcellularLocation>
    <subcellularLocation>
        <location evidence="1">Membrane</location>
        <topology evidence="1">Multi-pass membrane protein</topology>
    </subcellularLocation>
</comment>
<keyword evidence="10 11" id="KW-0066">ATP synthesis</keyword>
<dbReference type="NCBIfam" id="TIGR01131">
    <property type="entry name" value="ATP_synt_6_or_A"/>
    <property type="match status" value="1"/>
</dbReference>
<feature type="transmembrane region" description="Helical" evidence="11">
    <location>
        <begin position="37"/>
        <end position="61"/>
    </location>
</feature>
<dbReference type="InterPro" id="IPR023011">
    <property type="entry name" value="ATP_synth_F0_asu_AS"/>
</dbReference>
<protein>
    <recommendedName>
        <fullName evidence="11 12">ATP synthase subunit a</fullName>
    </recommendedName>
    <alternativeName>
        <fullName evidence="11">ATP synthase F0 sector subunit a</fullName>
    </alternativeName>
    <alternativeName>
        <fullName evidence="11">F-ATPase subunit 6</fullName>
    </alternativeName>
</protein>
<dbReference type="InterPro" id="IPR035908">
    <property type="entry name" value="F0_ATP_A_sf"/>
</dbReference>
<dbReference type="NCBIfam" id="NF004477">
    <property type="entry name" value="PRK05815.1-1"/>
    <property type="match status" value="1"/>
</dbReference>
<keyword evidence="7 11" id="KW-1133">Transmembrane helix</keyword>
<dbReference type="Gene3D" id="1.20.120.220">
    <property type="entry name" value="ATP synthase, F0 complex, subunit A"/>
    <property type="match status" value="1"/>
</dbReference>
<evidence type="ECO:0000256" key="12">
    <source>
        <dbReference type="RuleBase" id="RU000483"/>
    </source>
</evidence>
<keyword evidence="8 11" id="KW-0406">Ion transport</keyword>
<reference evidence="13 14" key="1">
    <citation type="submission" date="2022-03" db="EMBL/GenBank/DDBJ databases">
        <title>Luteimonas soily sp. nov., a novel bacterium isolated from the soil.</title>
        <authorList>
            <person name="Zhang X."/>
        </authorList>
    </citation>
    <scope>NUCLEOTIDE SEQUENCE [LARGE SCALE GENOMIC DNA]</scope>
    <source>
        <strain evidence="13 14">50</strain>
    </source>
</reference>
<keyword evidence="4 11" id="KW-0138">CF(0)</keyword>
<evidence type="ECO:0000256" key="9">
    <source>
        <dbReference type="ARBA" id="ARBA00023136"/>
    </source>
</evidence>
<evidence type="ECO:0000256" key="8">
    <source>
        <dbReference type="ARBA" id="ARBA00023065"/>
    </source>
</evidence>
<name>A0ABT0A6N0_9GAMM</name>
<dbReference type="RefSeq" id="WP_243322277.1">
    <property type="nucleotide sequence ID" value="NZ_JALGCL010000004.1"/>
</dbReference>
<feature type="transmembrane region" description="Helical" evidence="11">
    <location>
        <begin position="100"/>
        <end position="118"/>
    </location>
</feature>
<keyword evidence="9 11" id="KW-0472">Membrane</keyword>
<evidence type="ECO:0000256" key="5">
    <source>
        <dbReference type="ARBA" id="ARBA00022692"/>
    </source>
</evidence>
<dbReference type="PANTHER" id="PTHR42823">
    <property type="entry name" value="ATP SYNTHASE SUBUNIT A, CHLOROPLASTIC"/>
    <property type="match status" value="1"/>
</dbReference>
<gene>
    <name evidence="11 13" type="primary">atpB</name>
    <name evidence="13" type="ORF">MQC88_11760</name>
</gene>
<dbReference type="InterPro" id="IPR000568">
    <property type="entry name" value="ATP_synth_F0_asu"/>
</dbReference>
<dbReference type="InterPro" id="IPR045082">
    <property type="entry name" value="ATP_syn_F0_a_bact/chloroplast"/>
</dbReference>
<dbReference type="Proteomes" id="UP001165423">
    <property type="component" value="Unassembled WGS sequence"/>
</dbReference>
<organism evidence="13 14">
    <name type="scientific">Cognatiluteimonas sedimenti</name>
    <dbReference type="NCBI Taxonomy" id="2927791"/>
    <lineage>
        <taxon>Bacteria</taxon>
        <taxon>Pseudomonadati</taxon>
        <taxon>Pseudomonadota</taxon>
        <taxon>Gammaproteobacteria</taxon>
        <taxon>Lysobacterales</taxon>
        <taxon>Lysobacteraceae</taxon>
        <taxon>Cognatiluteimonas</taxon>
    </lineage>
</organism>
<keyword evidence="11" id="KW-1003">Cell membrane</keyword>
<accession>A0ABT0A6N0</accession>
<comment type="function">
    <text evidence="11 12">Key component of the proton channel; it plays a direct role in the translocation of protons across the membrane.</text>
</comment>
<evidence type="ECO:0000256" key="2">
    <source>
        <dbReference type="ARBA" id="ARBA00006810"/>
    </source>
</evidence>
<evidence type="ECO:0000313" key="14">
    <source>
        <dbReference type="Proteomes" id="UP001165423"/>
    </source>
</evidence>
<keyword evidence="5 11" id="KW-0812">Transmembrane</keyword>
<evidence type="ECO:0000256" key="4">
    <source>
        <dbReference type="ARBA" id="ARBA00022547"/>
    </source>
</evidence>
<keyword evidence="3 11" id="KW-0813">Transport</keyword>
<evidence type="ECO:0000256" key="6">
    <source>
        <dbReference type="ARBA" id="ARBA00022781"/>
    </source>
</evidence>
<keyword evidence="14" id="KW-1185">Reference proteome</keyword>
<dbReference type="SUPFAM" id="SSF81336">
    <property type="entry name" value="F1F0 ATP synthase subunit A"/>
    <property type="match status" value="1"/>
</dbReference>
<evidence type="ECO:0000256" key="3">
    <source>
        <dbReference type="ARBA" id="ARBA00022448"/>
    </source>
</evidence>
<evidence type="ECO:0000256" key="11">
    <source>
        <dbReference type="HAMAP-Rule" id="MF_01393"/>
    </source>
</evidence>
<evidence type="ECO:0000256" key="1">
    <source>
        <dbReference type="ARBA" id="ARBA00004141"/>
    </source>
</evidence>
<evidence type="ECO:0000256" key="10">
    <source>
        <dbReference type="ARBA" id="ARBA00023310"/>
    </source>
</evidence>
<feature type="transmembrane region" description="Helical" evidence="11">
    <location>
        <begin position="233"/>
        <end position="256"/>
    </location>
</feature>
<dbReference type="Pfam" id="PF00119">
    <property type="entry name" value="ATP-synt_A"/>
    <property type="match status" value="1"/>
</dbReference>
<dbReference type="EMBL" id="JALGCL010000004">
    <property type="protein sequence ID" value="MCJ0826619.1"/>
    <property type="molecule type" value="Genomic_DNA"/>
</dbReference>
<sequence length="296" mass="32242">MNPTESITAASEPATGGSTEYINHHLHHLQVSVGDGAFMTLNVDTLFFTLVLSLLFLFFFIRSARKATAGVPGKFQALVEIIVGFVDGLVRETFHGRSKLIAPLSITIFCLVFLMNFMDMLPVDFLPWAWASGHVAAGHDPAHAYLRVVPTADLNTTFGLSLAVFLLIQVFGIGHKGVAGFTKEIFTAPFHAEGTVGKIALAPANFLLRMIEEGVRPLSLSLRLFGNMYAGELIFILIALMTLGASLSSGLTWAMAPMQLVAGFMWTAFHVLIITLQAFIFMMLTIVYLSMSAESH</sequence>
<feature type="transmembrane region" description="Helical" evidence="11">
    <location>
        <begin position="268"/>
        <end position="289"/>
    </location>
</feature>
<proteinExistence type="inferred from homology"/>
<dbReference type="HAMAP" id="MF_01393">
    <property type="entry name" value="ATP_synth_a_bact"/>
    <property type="match status" value="1"/>
</dbReference>
<evidence type="ECO:0000313" key="13">
    <source>
        <dbReference type="EMBL" id="MCJ0826619.1"/>
    </source>
</evidence>
<comment type="similarity">
    <text evidence="2 11 12">Belongs to the ATPase A chain family.</text>
</comment>
<keyword evidence="6 11" id="KW-0375">Hydrogen ion transport</keyword>
<feature type="transmembrane region" description="Helical" evidence="11">
    <location>
        <begin position="156"/>
        <end position="174"/>
    </location>
</feature>
<dbReference type="PANTHER" id="PTHR42823:SF3">
    <property type="entry name" value="ATP SYNTHASE SUBUNIT A, CHLOROPLASTIC"/>
    <property type="match status" value="1"/>
</dbReference>
<dbReference type="PROSITE" id="PS00449">
    <property type="entry name" value="ATPASE_A"/>
    <property type="match status" value="1"/>
</dbReference>
<dbReference type="CDD" id="cd00310">
    <property type="entry name" value="ATP-synt_Fo_a_6"/>
    <property type="match status" value="1"/>
</dbReference>
<evidence type="ECO:0000256" key="7">
    <source>
        <dbReference type="ARBA" id="ARBA00022989"/>
    </source>
</evidence>
<comment type="caution">
    <text evidence="13">The sequence shown here is derived from an EMBL/GenBank/DDBJ whole genome shotgun (WGS) entry which is preliminary data.</text>
</comment>